<keyword evidence="5" id="KW-1003">Cell membrane</keyword>
<feature type="transmembrane region" description="Helical" evidence="5">
    <location>
        <begin position="6"/>
        <end position="26"/>
    </location>
</feature>
<dbReference type="PATRIC" id="fig|1303518.3.peg.1824"/>
<proteinExistence type="inferred from homology"/>
<keyword evidence="3 5" id="KW-1133">Transmembrane helix</keyword>
<name>S0EV14_CHTCT</name>
<comment type="catalytic activity">
    <reaction evidence="5">
        <text>a quinone + NADH + 5 H(+)(in) = a quinol + NAD(+) + 4 H(+)(out)</text>
        <dbReference type="Rhea" id="RHEA:57888"/>
        <dbReference type="ChEBI" id="CHEBI:15378"/>
        <dbReference type="ChEBI" id="CHEBI:24646"/>
        <dbReference type="ChEBI" id="CHEBI:57540"/>
        <dbReference type="ChEBI" id="CHEBI:57945"/>
        <dbReference type="ChEBI" id="CHEBI:132124"/>
    </reaction>
</comment>
<keyword evidence="5" id="KW-0830">Ubiquinone</keyword>
<feature type="transmembrane region" description="Helical" evidence="5">
    <location>
        <begin position="218"/>
        <end position="243"/>
    </location>
</feature>
<dbReference type="EMBL" id="HF951689">
    <property type="protein sequence ID" value="CCW35578.1"/>
    <property type="molecule type" value="Genomic_DNA"/>
</dbReference>
<accession>S0EV14</accession>
<feature type="transmembrane region" description="Helical" evidence="5">
    <location>
        <begin position="170"/>
        <end position="189"/>
    </location>
</feature>
<reference evidence="9" key="1">
    <citation type="submission" date="2013-03" db="EMBL/GenBank/DDBJ databases">
        <title>Genome sequence of Chthonomonas calidirosea, the first sequenced genome from the Armatimonadetes phylum (formally candidate division OP10).</title>
        <authorList>
            <person name="Lee K.C.Y."/>
            <person name="Morgan X.C."/>
            <person name="Dunfield P.F."/>
            <person name="Tamas I."/>
            <person name="Houghton K.M."/>
            <person name="Vyssotski M."/>
            <person name="Ryan J.L.J."/>
            <person name="Lagutin K."/>
            <person name="McDonald I.R."/>
            <person name="Stott M.B."/>
        </authorList>
    </citation>
    <scope>NUCLEOTIDE SEQUENCE [LARGE SCALE GENOMIC DNA]</scope>
    <source>
        <strain evidence="9">DSM 23976 / ICMP 18418 / T49</strain>
    </source>
</reference>
<feature type="domain" description="NADH:quinone oxidoreductase/Mrp antiporter transmembrane" evidence="7">
    <location>
        <begin position="133"/>
        <end position="437"/>
    </location>
</feature>
<feature type="transmembrane region" description="Helical" evidence="5">
    <location>
        <begin position="113"/>
        <end position="131"/>
    </location>
</feature>
<keyword evidence="8" id="KW-0560">Oxidoreductase</keyword>
<evidence type="ECO:0000256" key="2">
    <source>
        <dbReference type="ARBA" id="ARBA00022692"/>
    </source>
</evidence>
<dbReference type="GO" id="GO:0012505">
    <property type="term" value="C:endomembrane system"/>
    <property type="evidence" value="ECO:0007669"/>
    <property type="project" value="UniProtKB-SubCell"/>
</dbReference>
<comment type="subcellular location">
    <subcellularLocation>
        <location evidence="5">Cell membrane</location>
        <topology evidence="5">Multi-pass membrane protein</topology>
    </subcellularLocation>
    <subcellularLocation>
        <location evidence="1">Endomembrane system</location>
        <topology evidence="1">Multi-pass membrane protein</topology>
    </subcellularLocation>
    <subcellularLocation>
        <location evidence="6">Membrane</location>
        <topology evidence="6">Multi-pass membrane protein</topology>
    </subcellularLocation>
</comment>
<feature type="transmembrane region" description="Helical" evidence="5">
    <location>
        <begin position="388"/>
        <end position="407"/>
    </location>
</feature>
<evidence type="ECO:0000256" key="6">
    <source>
        <dbReference type="RuleBase" id="RU000320"/>
    </source>
</evidence>
<dbReference type="InParanoid" id="S0EV14"/>
<feature type="transmembrane region" description="Helical" evidence="5">
    <location>
        <begin position="255"/>
        <end position="276"/>
    </location>
</feature>
<dbReference type="GO" id="GO:0008137">
    <property type="term" value="F:NADH dehydrogenase (ubiquinone) activity"/>
    <property type="evidence" value="ECO:0007669"/>
    <property type="project" value="InterPro"/>
</dbReference>
<feature type="transmembrane region" description="Helical" evidence="5">
    <location>
        <begin position="47"/>
        <end position="68"/>
    </location>
</feature>
<evidence type="ECO:0000313" key="9">
    <source>
        <dbReference type="Proteomes" id="UP000014227"/>
    </source>
</evidence>
<gene>
    <name evidence="5" type="primary">nuoN</name>
    <name evidence="8" type="ORF">CCALI_01765</name>
</gene>
<dbReference type="HAMAP" id="MF_00445">
    <property type="entry name" value="NDH1_NuoN_1"/>
    <property type="match status" value="1"/>
</dbReference>
<keyword evidence="5" id="KW-0520">NAD</keyword>
<keyword evidence="2 5" id="KW-0812">Transmembrane</keyword>
<sequence length="502" mass="53635">MTNSQSLHALLPVLIVGITGILVMIAEPCMSWWWQDRRAPSRWLSSSLSLIGIGLAACYAVAQINAYARNIYAFNGALVIDHFSLSVSLVLLTSAALAVLLAMNYLEEHKLNLGEYYALILFSTVGGMLMAMANDLIVLFVALETLSLALYVMAGFLRTSARSEEAALKYFLLGAFAAGFFLYGTALIYGGSAQAAGMGGTTSLSEIAFRLQHGEPTFLLMAGMALVLIGLGFKAALVPFHMWTPDVYEGAPTSASAYMACTAKVAAFAALLRFLWVMAPAHAFWIGAVEIIAVLSMFVGNLLAITQENVKRMLAYSSIAHAGYLTTALAAITSTSAQGAAFSAALFYLLAYTLMTMGAFGVLVYLSRRGHDCQTLTDLRGIVQREPIAAYLLAIFMLSLGGIPPTMGFVGKWLLFVATLQAGLPGLAIALALASLIAAYYYLRVIWAACFQEPLEAAPASSEPLPTWATASICISAVFTLLLGIVPVFVNTLMTAGRSMFR</sequence>
<keyword evidence="5" id="KW-0813">Transport</keyword>
<dbReference type="PRINTS" id="PR01434">
    <property type="entry name" value="NADHDHGNASE5"/>
</dbReference>
<organism evidence="8 9">
    <name type="scientific">Chthonomonas calidirosea (strain DSM 23976 / ICMP 18418 / T49)</name>
    <dbReference type="NCBI Taxonomy" id="1303518"/>
    <lineage>
        <taxon>Bacteria</taxon>
        <taxon>Bacillati</taxon>
        <taxon>Armatimonadota</taxon>
        <taxon>Chthonomonadia</taxon>
        <taxon>Chthonomonadales</taxon>
        <taxon>Chthonomonadaceae</taxon>
        <taxon>Chthonomonas</taxon>
    </lineage>
</organism>
<keyword evidence="5" id="KW-0874">Quinone</keyword>
<dbReference type="Pfam" id="PF00361">
    <property type="entry name" value="Proton_antipo_M"/>
    <property type="match status" value="1"/>
</dbReference>
<dbReference type="InterPro" id="IPR001750">
    <property type="entry name" value="ND/Mrp_TM"/>
</dbReference>
<feature type="transmembrane region" description="Helical" evidence="5">
    <location>
        <begin position="413"/>
        <end position="443"/>
    </location>
</feature>
<dbReference type="AlphaFoldDB" id="S0EV14"/>
<dbReference type="GO" id="GO:0042773">
    <property type="term" value="P:ATP synthesis coupled electron transport"/>
    <property type="evidence" value="ECO:0007669"/>
    <property type="project" value="InterPro"/>
</dbReference>
<feature type="transmembrane region" description="Helical" evidence="5">
    <location>
        <begin position="468"/>
        <end position="490"/>
    </location>
</feature>
<comment type="similarity">
    <text evidence="5">Belongs to the complex I subunit 2 family.</text>
</comment>
<evidence type="ECO:0000256" key="3">
    <source>
        <dbReference type="ARBA" id="ARBA00022989"/>
    </source>
</evidence>
<dbReference type="NCBIfam" id="TIGR01770">
    <property type="entry name" value="NDH_I_N"/>
    <property type="match status" value="1"/>
</dbReference>
<evidence type="ECO:0000313" key="8">
    <source>
        <dbReference type="EMBL" id="CCW35578.1"/>
    </source>
</evidence>
<keyword evidence="5" id="KW-1278">Translocase</keyword>
<comment type="subunit">
    <text evidence="5">NDH-1 is composed of 14 different subunits. Subunits NuoA, H, J, K, L, M, N constitute the membrane sector of the complex.</text>
</comment>
<evidence type="ECO:0000256" key="1">
    <source>
        <dbReference type="ARBA" id="ARBA00004127"/>
    </source>
</evidence>
<dbReference type="HOGENOM" id="CLU_007100_1_4_0"/>
<dbReference type="KEGG" id="ccz:CCALI_01765"/>
<feature type="transmembrane region" description="Helical" evidence="5">
    <location>
        <begin position="313"/>
        <end position="333"/>
    </location>
</feature>
<evidence type="ECO:0000256" key="4">
    <source>
        <dbReference type="ARBA" id="ARBA00023136"/>
    </source>
</evidence>
<evidence type="ECO:0000256" key="5">
    <source>
        <dbReference type="HAMAP-Rule" id="MF_00445"/>
    </source>
</evidence>
<dbReference type="OrthoDB" id="9811718at2"/>
<dbReference type="GO" id="GO:0005886">
    <property type="term" value="C:plasma membrane"/>
    <property type="evidence" value="ECO:0007669"/>
    <property type="project" value="UniProtKB-SubCell"/>
</dbReference>
<feature type="transmembrane region" description="Helical" evidence="5">
    <location>
        <begin position="282"/>
        <end position="306"/>
    </location>
</feature>
<feature type="transmembrane region" description="Helical" evidence="5">
    <location>
        <begin position="83"/>
        <end position="106"/>
    </location>
</feature>
<dbReference type="Proteomes" id="UP000014227">
    <property type="component" value="Chromosome I"/>
</dbReference>
<comment type="function">
    <text evidence="5">NDH-1 shuttles electrons from NADH, via FMN and iron-sulfur (Fe-S) centers, to quinones in the respiratory chain. The immediate electron acceptor for the enzyme in this species is believed to be ubiquinone. Couples the redox reaction to proton translocation (for every two electrons transferred, four hydrogen ions are translocated across the cytoplasmic membrane), and thus conserves the redox energy in a proton gradient.</text>
</comment>
<dbReference type="STRING" id="454171.CP488_02327"/>
<feature type="transmembrane region" description="Helical" evidence="5">
    <location>
        <begin position="137"/>
        <end position="158"/>
    </location>
</feature>
<keyword evidence="9" id="KW-1185">Reference proteome</keyword>
<feature type="transmembrane region" description="Helical" evidence="5">
    <location>
        <begin position="345"/>
        <end position="367"/>
    </location>
</feature>
<dbReference type="PANTHER" id="PTHR22773">
    <property type="entry name" value="NADH DEHYDROGENASE"/>
    <property type="match status" value="1"/>
</dbReference>
<dbReference type="InterPro" id="IPR010096">
    <property type="entry name" value="NADH-Q_OxRdtase_suN/2"/>
</dbReference>
<dbReference type="GO" id="GO:0048038">
    <property type="term" value="F:quinone binding"/>
    <property type="evidence" value="ECO:0007669"/>
    <property type="project" value="UniProtKB-KW"/>
</dbReference>
<dbReference type="EC" id="7.1.1.-" evidence="5"/>
<protein>
    <recommendedName>
        <fullName evidence="5">NADH-quinone oxidoreductase subunit N</fullName>
        <ecNumber evidence="5">7.1.1.-</ecNumber>
    </recommendedName>
    <alternativeName>
        <fullName evidence="5">NADH dehydrogenase I subunit N</fullName>
    </alternativeName>
    <alternativeName>
        <fullName evidence="5">NDH-1 subunit N</fullName>
    </alternativeName>
</protein>
<dbReference type="RefSeq" id="WP_016483106.1">
    <property type="nucleotide sequence ID" value="NC_021487.1"/>
</dbReference>
<evidence type="ECO:0000259" key="7">
    <source>
        <dbReference type="Pfam" id="PF00361"/>
    </source>
</evidence>
<dbReference type="GO" id="GO:0050136">
    <property type="term" value="F:NADH dehydrogenase (quinone) (non-electrogenic) activity"/>
    <property type="evidence" value="ECO:0007669"/>
    <property type="project" value="UniProtKB-UniRule"/>
</dbReference>
<dbReference type="eggNOG" id="COG1007">
    <property type="taxonomic scope" value="Bacteria"/>
</dbReference>
<keyword evidence="4 5" id="KW-0472">Membrane</keyword>